<feature type="domain" description="Heterokaryon incompatibility" evidence="1">
    <location>
        <begin position="178"/>
        <end position="327"/>
    </location>
</feature>
<dbReference type="Proteomes" id="UP000030143">
    <property type="component" value="Unassembled WGS sequence"/>
</dbReference>
<dbReference type="Pfam" id="PF06985">
    <property type="entry name" value="HET"/>
    <property type="match status" value="1"/>
</dbReference>
<proteinExistence type="predicted"/>
<gene>
    <name evidence="2" type="ORF">PEX2_048110</name>
</gene>
<dbReference type="RefSeq" id="XP_016595608.1">
    <property type="nucleotide sequence ID" value="XM_016742086.1"/>
</dbReference>
<dbReference type="PANTHER" id="PTHR33112:SF12">
    <property type="entry name" value="HETEROKARYON INCOMPATIBILITY DOMAIN-CONTAINING PROTEIN"/>
    <property type="match status" value="1"/>
</dbReference>
<dbReference type="GO" id="GO:0044550">
    <property type="term" value="P:secondary metabolite biosynthetic process"/>
    <property type="evidence" value="ECO:0007669"/>
    <property type="project" value="UniProtKB-ARBA"/>
</dbReference>
<evidence type="ECO:0000259" key="1">
    <source>
        <dbReference type="Pfam" id="PF06985"/>
    </source>
</evidence>
<organism evidence="2 3">
    <name type="scientific">Penicillium expansum</name>
    <name type="common">Blue mold rot fungus</name>
    <dbReference type="NCBI Taxonomy" id="27334"/>
    <lineage>
        <taxon>Eukaryota</taxon>
        <taxon>Fungi</taxon>
        <taxon>Dikarya</taxon>
        <taxon>Ascomycota</taxon>
        <taxon>Pezizomycotina</taxon>
        <taxon>Eurotiomycetes</taxon>
        <taxon>Eurotiomycetidae</taxon>
        <taxon>Eurotiales</taxon>
        <taxon>Aspergillaceae</taxon>
        <taxon>Penicillium</taxon>
    </lineage>
</organism>
<protein>
    <submittedName>
        <fullName evidence="2">Heterokaryon incompatibility</fullName>
    </submittedName>
</protein>
<dbReference type="InterPro" id="IPR036736">
    <property type="entry name" value="ACP-like_sf"/>
</dbReference>
<dbReference type="GeneID" id="27677505"/>
<dbReference type="VEuPathDB" id="FungiDB:PEXP_041820"/>
<dbReference type="InterPro" id="IPR010730">
    <property type="entry name" value="HET"/>
</dbReference>
<keyword evidence="3" id="KW-1185">Reference proteome</keyword>
<dbReference type="HOGENOM" id="CLU_003953_4_0_1"/>
<evidence type="ECO:0000313" key="2">
    <source>
        <dbReference type="EMBL" id="KGO52912.1"/>
    </source>
</evidence>
<name>A0A0A2JBV0_PENEN</name>
<comment type="caution">
    <text evidence="2">The sequence shown here is derived from an EMBL/GenBank/DDBJ whole genome shotgun (WGS) entry which is preliminary data.</text>
</comment>
<dbReference type="SUPFAM" id="SSF47336">
    <property type="entry name" value="ACP-like"/>
    <property type="match status" value="1"/>
</dbReference>
<dbReference type="AlphaFoldDB" id="A0A0A2JBV0"/>
<accession>A0A0A2JBV0</accession>
<dbReference type="STRING" id="27334.A0A0A2JBV0"/>
<dbReference type="EMBL" id="JQFZ01000258">
    <property type="protein sequence ID" value="KGO52912.1"/>
    <property type="molecule type" value="Genomic_DNA"/>
</dbReference>
<sequence length="762" mass="84050">MSLTLAEAVASAKSCWICGWLVSIADNNEVALASQISVGFDSHEIRTLEPQKLPYDEENRQTAITRVAIWVDKRSAGGEFTYGGLIQKAGSTAPVHVSDMLDSGNLAGAEPYTARLRPSVADTRLFKFWRDYCTEEHRDLCGKTEFASERAPSMPSIRLIDVARACVVTLDSSEGVNWVALSYVWGEAQVHALKKDNYASYHQPGALNAENMPSTILDAITVTREMGEDYLWVDSLCIVQDDDEDKLRWIPAMDIIYGQSTFAIINAAADKVSSGIPGIDAASPRPTQDVFEVNGTWLTVSLDPPHRPFEGYLQNSRWYTRGWTYQECLLPRRCLIFTQEQAYWQCLGASWCEDGSWEQNSREIPIMYRHCLGRTSLSQETMRSLFGDTSIHWSGIYTMALEQYLQRQLTSEGDRLDAFTGVLRVLGNSKGGQEFFWGMPKSRLELSLSWTGGGSLMRNTARHAIAAGGVSSPFPSWSWAGWCGWFGSSITMDVDTVHSLTGLLPLRFYQLGRDGDPTPIHNNLDGEVSQFQNDTIAKLGSDTAYLPRYPSGVEHTWMDKNKTEITTSDIPHTIRSSDVAPALLCFWTSTAILSIHQEPHKTQAGVLNTGIGDEKESNPWFWTYKAPRLGVTQGKFIVVGGSVQRPSRGGQLLLNIMLVEENSAAFDAAVQAGATERAHTVSFGQSAITNAVANMLFSDVEDIDRSKSVAELGVDNLIAAKLRNSFLQALATSISMLDLLDPSVAIKSQAESITDKALAVKD</sequence>
<dbReference type="PANTHER" id="PTHR33112">
    <property type="entry name" value="DOMAIN PROTEIN, PUTATIVE-RELATED"/>
    <property type="match status" value="1"/>
</dbReference>
<reference evidence="2 3" key="1">
    <citation type="journal article" date="2015" name="Mol. Plant Microbe Interact.">
        <title>Genome, transcriptome, and functional analyses of Penicillium expansum provide new insights into secondary metabolism and pathogenicity.</title>
        <authorList>
            <person name="Ballester A.R."/>
            <person name="Marcet-Houben M."/>
            <person name="Levin E."/>
            <person name="Sela N."/>
            <person name="Selma-Lazaro C."/>
            <person name="Carmona L."/>
            <person name="Wisniewski M."/>
            <person name="Droby S."/>
            <person name="Gonzalez-Candelas L."/>
            <person name="Gabaldon T."/>
        </authorList>
    </citation>
    <scope>NUCLEOTIDE SEQUENCE [LARGE SCALE GENOMIC DNA]</scope>
    <source>
        <strain evidence="2 3">MD-8</strain>
    </source>
</reference>
<evidence type="ECO:0000313" key="3">
    <source>
        <dbReference type="Proteomes" id="UP000030143"/>
    </source>
</evidence>